<evidence type="ECO:0000256" key="2">
    <source>
        <dbReference type="SAM" id="SignalP"/>
    </source>
</evidence>
<feature type="signal peptide" evidence="2">
    <location>
        <begin position="1"/>
        <end position="30"/>
    </location>
</feature>
<evidence type="ECO:0000256" key="1">
    <source>
        <dbReference type="SAM" id="MobiDB-lite"/>
    </source>
</evidence>
<organism evidence="3 4">
    <name type="scientific">Nesterenkonia aerolata</name>
    <dbReference type="NCBI Taxonomy" id="3074079"/>
    <lineage>
        <taxon>Bacteria</taxon>
        <taxon>Bacillati</taxon>
        <taxon>Actinomycetota</taxon>
        <taxon>Actinomycetes</taxon>
        <taxon>Micrococcales</taxon>
        <taxon>Micrococcaceae</taxon>
        <taxon>Nesterenkonia</taxon>
    </lineage>
</organism>
<dbReference type="RefSeq" id="WP_310547913.1">
    <property type="nucleotide sequence ID" value="NZ_JAVKGR010000003.1"/>
</dbReference>
<evidence type="ECO:0000313" key="4">
    <source>
        <dbReference type="Proteomes" id="UP001251870"/>
    </source>
</evidence>
<evidence type="ECO:0000313" key="3">
    <source>
        <dbReference type="EMBL" id="MDR8018926.1"/>
    </source>
</evidence>
<sequence length="92" mass="9706">MSRTMKRAAAAGIFAASAMVASLLAAPASAAPEENAPAEGETCYETRDFRWSSNSYLYPGVGNVERDPKIIDEGGDVSIDGWSSRGNGAIHR</sequence>
<feature type="region of interest" description="Disordered" evidence="1">
    <location>
        <begin position="72"/>
        <end position="92"/>
    </location>
</feature>
<feature type="chain" id="PRO_5046314687" evidence="2">
    <location>
        <begin position="31"/>
        <end position="92"/>
    </location>
</feature>
<dbReference type="Proteomes" id="UP001251870">
    <property type="component" value="Unassembled WGS sequence"/>
</dbReference>
<keyword evidence="2" id="KW-0732">Signal</keyword>
<protein>
    <submittedName>
        <fullName evidence="3">Uncharacterized protein</fullName>
    </submittedName>
</protein>
<dbReference type="EMBL" id="JAVKGR010000003">
    <property type="protein sequence ID" value="MDR8018926.1"/>
    <property type="molecule type" value="Genomic_DNA"/>
</dbReference>
<accession>A0ABU2DR97</accession>
<reference evidence="3 4" key="1">
    <citation type="submission" date="2023-09" db="EMBL/GenBank/DDBJ databases">
        <title>Description of three actinobacteria isolated from air of manufacturing shop in a pharmaceutical factory.</title>
        <authorList>
            <person name="Zhang D.-F."/>
        </authorList>
    </citation>
    <scope>NUCLEOTIDE SEQUENCE [LARGE SCALE GENOMIC DNA]</scope>
    <source>
        <strain evidence="3 4">LY-0111</strain>
    </source>
</reference>
<comment type="caution">
    <text evidence="3">The sequence shown here is derived from an EMBL/GenBank/DDBJ whole genome shotgun (WGS) entry which is preliminary data.</text>
</comment>
<proteinExistence type="predicted"/>
<keyword evidence="4" id="KW-1185">Reference proteome</keyword>
<name>A0ABU2DR97_9MICC</name>
<gene>
    <name evidence="3" type="ORF">RIL96_05035</name>
</gene>